<dbReference type="PROSITE" id="PS50068">
    <property type="entry name" value="LDLRA_2"/>
    <property type="match status" value="3"/>
</dbReference>
<dbReference type="InterPro" id="IPR003598">
    <property type="entry name" value="Ig_sub2"/>
</dbReference>
<dbReference type="AlphaFoldDB" id="A0AA85AZD5"/>
<keyword evidence="5" id="KW-0393">Immunoglobulin domain</keyword>
<proteinExistence type="predicted"/>
<feature type="domain" description="Ig-like" evidence="8">
    <location>
        <begin position="248"/>
        <end position="324"/>
    </location>
</feature>
<organism evidence="9 10">
    <name type="scientific">Schistosoma mattheei</name>
    <dbReference type="NCBI Taxonomy" id="31246"/>
    <lineage>
        <taxon>Eukaryota</taxon>
        <taxon>Metazoa</taxon>
        <taxon>Spiralia</taxon>
        <taxon>Lophotrochozoa</taxon>
        <taxon>Platyhelminthes</taxon>
        <taxon>Trematoda</taxon>
        <taxon>Digenea</taxon>
        <taxon>Strigeidida</taxon>
        <taxon>Schistosomatoidea</taxon>
        <taxon>Schistosomatidae</taxon>
        <taxon>Schistosoma</taxon>
    </lineage>
</organism>
<evidence type="ECO:0000256" key="1">
    <source>
        <dbReference type="ARBA" id="ARBA00004479"/>
    </source>
</evidence>
<feature type="domain" description="Ig-like" evidence="8">
    <location>
        <begin position="429"/>
        <end position="525"/>
    </location>
</feature>
<dbReference type="GO" id="GO:0005911">
    <property type="term" value="C:cell-cell junction"/>
    <property type="evidence" value="ECO:0007669"/>
    <property type="project" value="TreeGrafter"/>
</dbReference>
<dbReference type="SUPFAM" id="SSF48726">
    <property type="entry name" value="Immunoglobulin"/>
    <property type="match status" value="5"/>
</dbReference>
<comment type="subcellular location">
    <subcellularLocation>
        <location evidence="1">Membrane</location>
        <topology evidence="1">Single-pass type I membrane protein</topology>
    </subcellularLocation>
</comment>
<dbReference type="InterPro" id="IPR051275">
    <property type="entry name" value="Cell_adhesion_signaling"/>
</dbReference>
<feature type="disulfide bond" evidence="6">
    <location>
        <begin position="738"/>
        <end position="753"/>
    </location>
</feature>
<feature type="domain" description="Ig-like" evidence="8">
    <location>
        <begin position="146"/>
        <end position="232"/>
    </location>
</feature>
<evidence type="ECO:0000256" key="3">
    <source>
        <dbReference type="ARBA" id="ARBA00023157"/>
    </source>
</evidence>
<dbReference type="Pfam" id="PF00057">
    <property type="entry name" value="Ldl_recept_a"/>
    <property type="match status" value="2"/>
</dbReference>
<comment type="caution">
    <text evidence="6">Lacks conserved residue(s) required for the propagation of feature annotation.</text>
</comment>
<dbReference type="PROSITE" id="PS51257">
    <property type="entry name" value="PROKAR_LIPOPROTEIN"/>
    <property type="match status" value="1"/>
</dbReference>
<keyword evidence="4" id="KW-0325">Glycoprotein</keyword>
<dbReference type="PROSITE" id="PS50835">
    <property type="entry name" value="IG_LIKE"/>
    <property type="match status" value="6"/>
</dbReference>
<feature type="domain" description="Ig-like" evidence="8">
    <location>
        <begin position="41"/>
        <end position="108"/>
    </location>
</feature>
<dbReference type="WBParaSite" id="SMTH1_17420.4">
    <property type="protein sequence ID" value="SMTH1_17420.4"/>
    <property type="gene ID" value="SMTH1_17420"/>
</dbReference>
<dbReference type="InterPro" id="IPR023415">
    <property type="entry name" value="LDLR_class-A_CS"/>
</dbReference>
<feature type="disulfide bond" evidence="6">
    <location>
        <begin position="630"/>
        <end position="642"/>
    </location>
</feature>
<feature type="domain" description="Ig-like" evidence="8">
    <location>
        <begin position="755"/>
        <end position="850"/>
    </location>
</feature>
<keyword evidence="7" id="KW-0732">Signal</keyword>
<dbReference type="PRINTS" id="PR00261">
    <property type="entry name" value="LDLRECEPTOR"/>
</dbReference>
<dbReference type="SUPFAM" id="SSF57424">
    <property type="entry name" value="LDL receptor-like module"/>
    <property type="match status" value="2"/>
</dbReference>
<feature type="signal peptide" evidence="7">
    <location>
        <begin position="1"/>
        <end position="20"/>
    </location>
</feature>
<dbReference type="GO" id="GO:0005886">
    <property type="term" value="C:plasma membrane"/>
    <property type="evidence" value="ECO:0007669"/>
    <property type="project" value="TreeGrafter"/>
</dbReference>
<dbReference type="SMART" id="SM00409">
    <property type="entry name" value="IG"/>
    <property type="match status" value="5"/>
</dbReference>
<dbReference type="Gene3D" id="2.60.40.10">
    <property type="entry name" value="Immunoglobulins"/>
    <property type="match status" value="5"/>
</dbReference>
<reference evidence="10" key="1">
    <citation type="submission" date="2023-11" db="UniProtKB">
        <authorList>
            <consortium name="WormBaseParasite"/>
        </authorList>
    </citation>
    <scope>IDENTIFICATION</scope>
</reference>
<feature type="disulfide bond" evidence="6">
    <location>
        <begin position="695"/>
        <end position="710"/>
    </location>
</feature>
<feature type="chain" id="PRO_5041735582" description="Ig-like domain-containing protein" evidence="7">
    <location>
        <begin position="21"/>
        <end position="859"/>
    </location>
</feature>
<dbReference type="SMART" id="SM00192">
    <property type="entry name" value="LDLa"/>
    <property type="match status" value="3"/>
</dbReference>
<dbReference type="PANTHER" id="PTHR11640:SF31">
    <property type="entry name" value="IRREGULAR CHIASM C-ROUGHEST PROTEIN-RELATED"/>
    <property type="match status" value="1"/>
</dbReference>
<evidence type="ECO:0000259" key="8">
    <source>
        <dbReference type="PROSITE" id="PS50835"/>
    </source>
</evidence>
<dbReference type="InterPro" id="IPR036179">
    <property type="entry name" value="Ig-like_dom_sf"/>
</dbReference>
<dbReference type="Pfam" id="PF13927">
    <property type="entry name" value="Ig_3"/>
    <property type="match status" value="1"/>
</dbReference>
<accession>A0AA85AZD5</accession>
<dbReference type="SMART" id="SM00408">
    <property type="entry name" value="IGc2"/>
    <property type="match status" value="5"/>
</dbReference>
<dbReference type="InterPro" id="IPR036055">
    <property type="entry name" value="LDL_receptor-like_sf"/>
</dbReference>
<evidence type="ECO:0000256" key="7">
    <source>
        <dbReference type="SAM" id="SignalP"/>
    </source>
</evidence>
<dbReference type="CDD" id="cd00112">
    <property type="entry name" value="LDLa"/>
    <property type="match status" value="3"/>
</dbReference>
<protein>
    <recommendedName>
        <fullName evidence="8">Ig-like domain-containing protein</fullName>
    </recommendedName>
</protein>
<dbReference type="InterPro" id="IPR003599">
    <property type="entry name" value="Ig_sub"/>
</dbReference>
<keyword evidence="3 6" id="KW-1015">Disulfide bond</keyword>
<sequence length="859" mass="97408">MTSFIKLLILQTILLIIVSCQNGRQMYHGNNYLRYHGIIQPTQPSHVRRWIVLLGRKVVLNCSVNLPPEVNPSQVQYRWEHPEGNILGYSKLYVIPNVTMNDAGVYTCHSSAYVGFGGEQWVDQHRLYLEVQDDISMAGGDRNSEPTIVLNPGDPGPLDVNFGELLYSRCSVLDSNQYSYRWIQRAPDGTIKEISSDARLYITNFGPEHLQYPLRCEVTRLSDDETFEKVLNLRLAMQHIVNIRPITGEVIIGRPYEMVCEVEPQPEEPISFVWYHNAKVVHREALLRLNSLSYRDIGMYICRAEWTPRYSRTAISANATAELSLALTRETKIEMSPPPGSVMVSLPGETRELHCEFPVANPRDVRWYFENQLLENHPTVNATGKIFRIDRLRVSIVTIRGIEYDHGGTYECRIGRDIKQAHLVVRAEEGLEINPKSDTVDEGEAVEFHCRVHGMDGNINRQLEWYYRPFYSSTRVRLDVDAPDSFMRHDDLVAQHTSFISKSRARVADQGEYICRLPSQNEEIVGKLFVRAVKSYILTITPQRLTVRPYQPVEFECFAASEDGQPAPFTPRFRVRDSRISFETTRVSENRARFVLQRGLGPDQNGTIVECLSDEPSKPTSAIITVEDICPDGSRRCRSGQCLPAGRFCDGVRDCDDGSDEDPKMCNICDPLSRKCEYYQGKESTVSTFMVHWTCDGENDCGNGFDESNCEARASERCQDRMFSCKRDGRQIPMAFVCDKDRDCSDGEDELTCAPPMIAEPRTTRYSVRRGDTVVLVCEVTGNPVPYVIWRFNWGCLPEEPSRFRISNVPRNCNAPMPTVVSTLTISNVRPGDDGIYNCEGLSGATRALSNDLVVMIGG</sequence>
<feature type="disulfide bond" evidence="6">
    <location>
        <begin position="637"/>
        <end position="655"/>
    </location>
</feature>
<dbReference type="PROSITE" id="PS01209">
    <property type="entry name" value="LDLRA_1"/>
    <property type="match status" value="1"/>
</dbReference>
<evidence type="ECO:0000256" key="6">
    <source>
        <dbReference type="PROSITE-ProRule" id="PRU00124"/>
    </source>
</evidence>
<keyword evidence="2" id="KW-0472">Membrane</keyword>
<dbReference type="InterPro" id="IPR007110">
    <property type="entry name" value="Ig-like_dom"/>
</dbReference>
<evidence type="ECO:0000256" key="5">
    <source>
        <dbReference type="ARBA" id="ARBA00023319"/>
    </source>
</evidence>
<evidence type="ECO:0000256" key="4">
    <source>
        <dbReference type="ARBA" id="ARBA00023180"/>
    </source>
</evidence>
<dbReference type="InterPro" id="IPR013783">
    <property type="entry name" value="Ig-like_fold"/>
</dbReference>
<dbReference type="Proteomes" id="UP000050791">
    <property type="component" value="Unassembled WGS sequence"/>
</dbReference>
<dbReference type="GO" id="GO:0098609">
    <property type="term" value="P:cell-cell adhesion"/>
    <property type="evidence" value="ECO:0007669"/>
    <property type="project" value="TreeGrafter"/>
</dbReference>
<dbReference type="Gene3D" id="4.10.400.10">
    <property type="entry name" value="Low-density Lipoprotein Receptor"/>
    <property type="match status" value="3"/>
</dbReference>
<evidence type="ECO:0000313" key="10">
    <source>
        <dbReference type="WBParaSite" id="SMTH1_17420.4"/>
    </source>
</evidence>
<evidence type="ECO:0000313" key="9">
    <source>
        <dbReference type="Proteomes" id="UP000050791"/>
    </source>
</evidence>
<dbReference type="PANTHER" id="PTHR11640">
    <property type="entry name" value="NEPHRIN"/>
    <property type="match status" value="1"/>
</dbReference>
<dbReference type="InterPro" id="IPR002172">
    <property type="entry name" value="LDrepeatLR_classA_rpt"/>
</dbReference>
<evidence type="ECO:0000256" key="2">
    <source>
        <dbReference type="ARBA" id="ARBA00023136"/>
    </source>
</evidence>
<name>A0AA85AZD5_9TREM</name>
<dbReference type="GO" id="GO:0050839">
    <property type="term" value="F:cell adhesion molecule binding"/>
    <property type="evidence" value="ECO:0007669"/>
    <property type="project" value="TreeGrafter"/>
</dbReference>
<feature type="domain" description="Ig-like" evidence="8">
    <location>
        <begin position="338"/>
        <end position="414"/>
    </location>
</feature>